<evidence type="ECO:0000256" key="2">
    <source>
        <dbReference type="SAM" id="Phobius"/>
    </source>
</evidence>
<feature type="region of interest" description="Disordered" evidence="1">
    <location>
        <begin position="184"/>
        <end position="290"/>
    </location>
</feature>
<evidence type="ECO:0000313" key="3">
    <source>
        <dbReference type="EMBL" id="CAK5278996.1"/>
    </source>
</evidence>
<dbReference type="AlphaFoldDB" id="A0AAD2K5Y9"/>
<keyword evidence="4" id="KW-1185">Reference proteome</keyword>
<keyword evidence="2" id="KW-0472">Membrane</keyword>
<organism evidence="3 4">
    <name type="scientific">Mycena citricolor</name>
    <dbReference type="NCBI Taxonomy" id="2018698"/>
    <lineage>
        <taxon>Eukaryota</taxon>
        <taxon>Fungi</taxon>
        <taxon>Dikarya</taxon>
        <taxon>Basidiomycota</taxon>
        <taxon>Agaricomycotina</taxon>
        <taxon>Agaricomycetes</taxon>
        <taxon>Agaricomycetidae</taxon>
        <taxon>Agaricales</taxon>
        <taxon>Marasmiineae</taxon>
        <taxon>Mycenaceae</taxon>
        <taxon>Mycena</taxon>
    </lineage>
</organism>
<accession>A0AAD2K5Y9</accession>
<sequence length="379" mass="40401">MPGSRASGGHRSPWSSLSRSGLVFSHPCFPSTRSLSSPLLFPCSVVGLVLMAASSVLVFSFSLVANTHALYVPHLDTSFARIPPLKPRASEAAASVPAVEVLGLIAALLAALGVMVIAGVYVHRHRLTAEPEKPRFGVRLGLDGQGKLSGLEDTDAEFQPTKTNRLAAETPLVGPTPIFIPPRAHLEPVSLPRPSIKPGVARSPMHMPMPTARRRSRSQLGAHQGSVAPLRLLPPTPGRSQDPQPRQHSFVLPSKVPGSPSGISTSDTKDGRGSVRAPVPTPSASEHARRDAYLRKQLEKLAFLSEDPMSRRHSDADTDAASLVYSLLSAYPTDDAASIAHSDMSVGVLQFRRPSEVDTMSRGSGRINLPSPSLTVPHF</sequence>
<protein>
    <recommendedName>
        <fullName evidence="5">Transmembrane protein</fullName>
    </recommendedName>
</protein>
<feature type="compositionally biased region" description="Polar residues" evidence="1">
    <location>
        <begin position="370"/>
        <end position="379"/>
    </location>
</feature>
<feature type="region of interest" description="Disordered" evidence="1">
    <location>
        <begin position="357"/>
        <end position="379"/>
    </location>
</feature>
<feature type="transmembrane region" description="Helical" evidence="2">
    <location>
        <begin position="39"/>
        <end position="65"/>
    </location>
</feature>
<name>A0AAD2K5Y9_9AGAR</name>
<proteinExistence type="predicted"/>
<evidence type="ECO:0008006" key="5">
    <source>
        <dbReference type="Google" id="ProtNLM"/>
    </source>
</evidence>
<reference evidence="3" key="1">
    <citation type="submission" date="2023-11" db="EMBL/GenBank/DDBJ databases">
        <authorList>
            <person name="De Vega J J."/>
            <person name="De Vega J J."/>
        </authorList>
    </citation>
    <scope>NUCLEOTIDE SEQUENCE</scope>
</reference>
<evidence type="ECO:0000256" key="1">
    <source>
        <dbReference type="SAM" id="MobiDB-lite"/>
    </source>
</evidence>
<keyword evidence="2" id="KW-0812">Transmembrane</keyword>
<dbReference type="Proteomes" id="UP001295794">
    <property type="component" value="Unassembled WGS sequence"/>
</dbReference>
<dbReference type="EMBL" id="CAVNYO010000434">
    <property type="protein sequence ID" value="CAK5278996.1"/>
    <property type="molecule type" value="Genomic_DNA"/>
</dbReference>
<gene>
    <name evidence="3" type="ORF">MYCIT1_LOCUS28759</name>
</gene>
<feature type="compositionally biased region" description="Polar residues" evidence="1">
    <location>
        <begin position="238"/>
        <end position="247"/>
    </location>
</feature>
<feature type="transmembrane region" description="Helical" evidence="2">
    <location>
        <begin position="101"/>
        <end position="122"/>
    </location>
</feature>
<comment type="caution">
    <text evidence="3">The sequence shown here is derived from an EMBL/GenBank/DDBJ whole genome shotgun (WGS) entry which is preliminary data.</text>
</comment>
<evidence type="ECO:0000313" key="4">
    <source>
        <dbReference type="Proteomes" id="UP001295794"/>
    </source>
</evidence>
<keyword evidence="2" id="KW-1133">Transmembrane helix</keyword>